<evidence type="ECO:0000313" key="2">
    <source>
        <dbReference type="Proteomes" id="UP000023152"/>
    </source>
</evidence>
<sequence length="136" mass="16054">LTLCFFCFVCNHFFLTFPRDEKNYFCGKTMVLRKKYSFLSHKNWLVFCVLKKGFAQTSGITIISTGSQLDPDGDNWWVDRLKQDSTNCKSKLYKQLLFYKVNENVFISCPQKIASKMGSKKIKKTYNEKKKNFFFC</sequence>
<comment type="caution">
    <text evidence="1">The sequence shown here is derived from an EMBL/GenBank/DDBJ whole genome shotgun (WGS) entry which is preliminary data.</text>
</comment>
<evidence type="ECO:0000313" key="1">
    <source>
        <dbReference type="EMBL" id="ETN97846.1"/>
    </source>
</evidence>
<gene>
    <name evidence="1" type="ORF">RFI_39680</name>
</gene>
<dbReference type="EMBL" id="ASPP01048451">
    <property type="protein sequence ID" value="ETN97846.1"/>
    <property type="molecule type" value="Genomic_DNA"/>
</dbReference>
<feature type="non-terminal residue" evidence="1">
    <location>
        <position position="1"/>
    </location>
</feature>
<keyword evidence="2" id="KW-1185">Reference proteome</keyword>
<reference evidence="1 2" key="1">
    <citation type="journal article" date="2013" name="Curr. Biol.">
        <title>The Genome of the Foraminiferan Reticulomyxa filosa.</title>
        <authorList>
            <person name="Glockner G."/>
            <person name="Hulsmann N."/>
            <person name="Schleicher M."/>
            <person name="Noegel A.A."/>
            <person name="Eichinger L."/>
            <person name="Gallinger C."/>
            <person name="Pawlowski J."/>
            <person name="Sierra R."/>
            <person name="Euteneuer U."/>
            <person name="Pillet L."/>
            <person name="Moustafa A."/>
            <person name="Platzer M."/>
            <person name="Groth M."/>
            <person name="Szafranski K."/>
            <person name="Schliwa M."/>
        </authorList>
    </citation>
    <scope>NUCLEOTIDE SEQUENCE [LARGE SCALE GENOMIC DNA]</scope>
</reference>
<name>X6L9P1_RETFI</name>
<proteinExistence type="predicted"/>
<accession>X6L9P1</accession>
<organism evidence="1 2">
    <name type="scientific">Reticulomyxa filosa</name>
    <dbReference type="NCBI Taxonomy" id="46433"/>
    <lineage>
        <taxon>Eukaryota</taxon>
        <taxon>Sar</taxon>
        <taxon>Rhizaria</taxon>
        <taxon>Retaria</taxon>
        <taxon>Foraminifera</taxon>
        <taxon>Monothalamids</taxon>
        <taxon>Reticulomyxidae</taxon>
        <taxon>Reticulomyxa</taxon>
    </lineage>
</organism>
<dbReference type="Proteomes" id="UP000023152">
    <property type="component" value="Unassembled WGS sequence"/>
</dbReference>
<protein>
    <submittedName>
        <fullName evidence="1">Uncharacterized protein</fullName>
    </submittedName>
</protein>
<dbReference type="AlphaFoldDB" id="X6L9P1"/>